<dbReference type="PANTHER" id="PTHR43047">
    <property type="entry name" value="TWO-COMPONENT HISTIDINE PROTEIN KINASE"/>
    <property type="match status" value="1"/>
</dbReference>
<reference evidence="20 21" key="1">
    <citation type="submission" date="2020-11" db="EMBL/GenBank/DDBJ databases">
        <title>Description of Pontivivens ytuae sp. nov. isolated from deep sea sediment of Mariana Trench.</title>
        <authorList>
            <person name="Wang Z."/>
            <person name="Sun Q.-L."/>
            <person name="Xu X.-D."/>
            <person name="Tang Y.-Z."/>
            <person name="Zhang J."/>
        </authorList>
    </citation>
    <scope>NUCLEOTIDE SEQUENCE [LARGE SCALE GENOMIC DNA]</scope>
    <source>
        <strain evidence="20 21">MT2928</strain>
    </source>
</reference>
<evidence type="ECO:0000256" key="2">
    <source>
        <dbReference type="ARBA" id="ARBA00004429"/>
    </source>
</evidence>
<evidence type="ECO:0000256" key="13">
    <source>
        <dbReference type="ARBA" id="ARBA00023136"/>
    </source>
</evidence>
<evidence type="ECO:0000256" key="1">
    <source>
        <dbReference type="ARBA" id="ARBA00000085"/>
    </source>
</evidence>
<comment type="catalytic activity">
    <reaction evidence="1">
        <text>ATP + protein L-histidine = ADP + protein N-phospho-L-histidine.</text>
        <dbReference type="EC" id="2.7.13.3"/>
    </reaction>
</comment>
<dbReference type="CDD" id="cd16922">
    <property type="entry name" value="HATPase_EvgS-ArcB-TorS-like"/>
    <property type="match status" value="1"/>
</dbReference>
<organism evidence="20 21">
    <name type="scientific">Pontivivens ytuae</name>
    <dbReference type="NCBI Taxonomy" id="2789856"/>
    <lineage>
        <taxon>Bacteria</taxon>
        <taxon>Pseudomonadati</taxon>
        <taxon>Pseudomonadota</taxon>
        <taxon>Alphaproteobacteria</taxon>
        <taxon>Rhodobacterales</taxon>
        <taxon>Paracoccaceae</taxon>
        <taxon>Pontivivens</taxon>
    </lineage>
</organism>
<feature type="transmembrane region" description="Helical" evidence="15">
    <location>
        <begin position="12"/>
        <end position="32"/>
    </location>
</feature>
<evidence type="ECO:0000313" key="21">
    <source>
        <dbReference type="Proteomes" id="UP000594800"/>
    </source>
</evidence>
<feature type="domain" description="PAC" evidence="19">
    <location>
        <begin position="298"/>
        <end position="348"/>
    </location>
</feature>
<dbReference type="CDD" id="cd17546">
    <property type="entry name" value="REC_hyHK_CKI1_RcsC-like"/>
    <property type="match status" value="1"/>
</dbReference>
<evidence type="ECO:0000256" key="15">
    <source>
        <dbReference type="SAM" id="Phobius"/>
    </source>
</evidence>
<dbReference type="Pfam" id="PF00989">
    <property type="entry name" value="PAS"/>
    <property type="match status" value="1"/>
</dbReference>
<dbReference type="InterPro" id="IPR013767">
    <property type="entry name" value="PAS_fold"/>
</dbReference>
<dbReference type="InterPro" id="IPR036097">
    <property type="entry name" value="HisK_dim/P_sf"/>
</dbReference>
<dbReference type="InterPro" id="IPR011006">
    <property type="entry name" value="CheY-like_superfamily"/>
</dbReference>
<dbReference type="InterPro" id="IPR005467">
    <property type="entry name" value="His_kinase_dom"/>
</dbReference>
<dbReference type="SMART" id="SM00387">
    <property type="entry name" value="HATPase_c"/>
    <property type="match status" value="1"/>
</dbReference>
<evidence type="ECO:0000259" key="17">
    <source>
        <dbReference type="PROSITE" id="PS50110"/>
    </source>
</evidence>
<keyword evidence="11 15" id="KW-1133">Transmembrane helix</keyword>
<dbReference type="FunFam" id="3.30.565.10:FF:000010">
    <property type="entry name" value="Sensor histidine kinase RcsC"/>
    <property type="match status" value="1"/>
</dbReference>
<keyword evidence="7" id="KW-0808">Transferase</keyword>
<evidence type="ECO:0000259" key="19">
    <source>
        <dbReference type="PROSITE" id="PS50113"/>
    </source>
</evidence>
<dbReference type="InterPro" id="IPR003661">
    <property type="entry name" value="HisK_dim/P_dom"/>
</dbReference>
<dbReference type="InterPro" id="IPR008207">
    <property type="entry name" value="Sig_transdc_His_kin_Hpt_dom"/>
</dbReference>
<keyword evidence="9" id="KW-0418">Kinase</keyword>
<dbReference type="Gene3D" id="1.10.287.130">
    <property type="match status" value="1"/>
</dbReference>
<gene>
    <name evidence="20" type="ORF">I0K15_05910</name>
</gene>
<dbReference type="CDD" id="cd00130">
    <property type="entry name" value="PAS"/>
    <property type="match status" value="1"/>
</dbReference>
<evidence type="ECO:0000256" key="3">
    <source>
        <dbReference type="ARBA" id="ARBA00012438"/>
    </source>
</evidence>
<feature type="transmembrane region" description="Helical" evidence="15">
    <location>
        <begin position="184"/>
        <end position="206"/>
    </location>
</feature>
<dbReference type="PROSITE" id="PS50110">
    <property type="entry name" value="RESPONSE_REGULATORY"/>
    <property type="match status" value="1"/>
</dbReference>
<dbReference type="KEGG" id="poz:I0K15_05910"/>
<dbReference type="Gene3D" id="3.30.565.10">
    <property type="entry name" value="Histidine kinase-like ATPase, C-terminal domain"/>
    <property type="match status" value="1"/>
</dbReference>
<evidence type="ECO:0000256" key="6">
    <source>
        <dbReference type="ARBA" id="ARBA00022553"/>
    </source>
</evidence>
<feature type="domain" description="Histidine kinase" evidence="16">
    <location>
        <begin position="366"/>
        <end position="584"/>
    </location>
</feature>
<evidence type="ECO:0000256" key="8">
    <source>
        <dbReference type="ARBA" id="ARBA00022692"/>
    </source>
</evidence>
<sequence length="833" mass="89621">MSQTSRSRRRALRYGLIAAIIALLSGGIVWLANDVSRQIDDLATANSDNLEYALSQVEVEFFALENAVLRARTDPGPGELAQVRRRFDIFYSRVSTLRDSALYAPLRQEEDFQAVIDDAWAFLQLYVPEIDGDDARLAAALPTLDRDLAALRPDLRTLGIRGIARFSLEADSRRAAVGATLQQVAFVAFALMLALLGLVVTLLALIRRSQRAVTRTRMTSSRLSAVISTSLDGVLVVNRQGLILDFNGAAETIFGYPREEAIGRPMAELIVPDHMRAAHDAGMKRYLDTGERKVIGAGRVQLEAMRKSGEVFPVELSISTAQSEVGEIFVSFIRDISARVAAEQELMRARDDALAGEKAKADLLAVMSHEMRTPLNGLLGTMELLDGTALDAAQRNYLRIMGTSGELLLHHVNDVLDISRLDSGMTRLAIAPFHLPKLLQDLVDGQRAAAEAAGNQLTLAPVHDGIANVQGDAMRLQQVLLNLVGNAIKFTRNGEIAVEVDHVPATGELEFRVTDTGIGIPEHDLERIFEDFVTLDTSYSRRTGGTGLGLGITRRTVAAMGGTIGVESEAGEGSLFWVRLPLPATTADTAVEGEDALPEPEVCDVLIVEDNAINRTVARAMLERFGHRVDEAEDGAQGVAAAERCAYDLILMDISMPTMDGVQATKAIREGDGASRNARIVALTAHALPADIKRFRAAGLDDTLIKPISRQGLARILGGTHAAEAAAGPPLIREDVVIDLADQLGDAHVARLIDSFLAEGDATVAAVPEDLEKAAAALHRLAGSAGVFGAAHLGDHLARLETLARDGRSDAFAAALPALQPIWERTRAALEAR</sequence>
<keyword evidence="10" id="KW-0067">ATP-binding</keyword>
<dbReference type="SMART" id="SM00091">
    <property type="entry name" value="PAS"/>
    <property type="match status" value="1"/>
</dbReference>
<evidence type="ECO:0000256" key="11">
    <source>
        <dbReference type="ARBA" id="ARBA00022989"/>
    </source>
</evidence>
<dbReference type="InterPro" id="IPR036890">
    <property type="entry name" value="HATPase_C_sf"/>
</dbReference>
<dbReference type="EMBL" id="CP064942">
    <property type="protein sequence ID" value="QPH55274.1"/>
    <property type="molecule type" value="Genomic_DNA"/>
</dbReference>
<keyword evidence="8 15" id="KW-0812">Transmembrane</keyword>
<evidence type="ECO:0000256" key="5">
    <source>
        <dbReference type="ARBA" id="ARBA00022519"/>
    </source>
</evidence>
<dbReference type="GO" id="GO:0000155">
    <property type="term" value="F:phosphorelay sensor kinase activity"/>
    <property type="evidence" value="ECO:0007669"/>
    <property type="project" value="InterPro"/>
</dbReference>
<keyword evidence="5" id="KW-0997">Cell inner membrane</keyword>
<proteinExistence type="predicted"/>
<dbReference type="SUPFAM" id="SSF55874">
    <property type="entry name" value="ATPase domain of HSP90 chaperone/DNA topoisomerase II/histidine kinase"/>
    <property type="match status" value="1"/>
</dbReference>
<dbReference type="InterPro" id="IPR035965">
    <property type="entry name" value="PAS-like_dom_sf"/>
</dbReference>
<dbReference type="GO" id="GO:0005886">
    <property type="term" value="C:plasma membrane"/>
    <property type="evidence" value="ECO:0007669"/>
    <property type="project" value="UniProtKB-SubCell"/>
</dbReference>
<dbReference type="CDD" id="cd00082">
    <property type="entry name" value="HisKA"/>
    <property type="match status" value="1"/>
</dbReference>
<evidence type="ECO:0000259" key="18">
    <source>
        <dbReference type="PROSITE" id="PS50112"/>
    </source>
</evidence>
<evidence type="ECO:0000259" key="16">
    <source>
        <dbReference type="PROSITE" id="PS50109"/>
    </source>
</evidence>
<keyword evidence="13 15" id="KW-0472">Membrane</keyword>
<dbReference type="SUPFAM" id="SSF47226">
    <property type="entry name" value="Histidine-containing phosphotransfer domain, HPT domain"/>
    <property type="match status" value="1"/>
</dbReference>
<dbReference type="Pfam" id="PF00512">
    <property type="entry name" value="HisKA"/>
    <property type="match status" value="1"/>
</dbReference>
<dbReference type="NCBIfam" id="TIGR00229">
    <property type="entry name" value="sensory_box"/>
    <property type="match status" value="1"/>
</dbReference>
<dbReference type="Pfam" id="PF00072">
    <property type="entry name" value="Response_reg"/>
    <property type="match status" value="1"/>
</dbReference>
<feature type="domain" description="PAS" evidence="18">
    <location>
        <begin position="219"/>
        <end position="290"/>
    </location>
</feature>
<evidence type="ECO:0000256" key="7">
    <source>
        <dbReference type="ARBA" id="ARBA00022679"/>
    </source>
</evidence>
<dbReference type="Proteomes" id="UP000594800">
    <property type="component" value="Chromosome"/>
</dbReference>
<evidence type="ECO:0000313" key="20">
    <source>
        <dbReference type="EMBL" id="QPH55274.1"/>
    </source>
</evidence>
<dbReference type="SUPFAM" id="SSF47384">
    <property type="entry name" value="Homodimeric domain of signal transducing histidine kinase"/>
    <property type="match status" value="1"/>
</dbReference>
<evidence type="ECO:0000256" key="12">
    <source>
        <dbReference type="ARBA" id="ARBA00023012"/>
    </source>
</evidence>
<dbReference type="Gene3D" id="1.20.120.160">
    <property type="entry name" value="HPT domain"/>
    <property type="match status" value="1"/>
</dbReference>
<accession>A0A7S9LU21</accession>
<evidence type="ECO:0000256" key="14">
    <source>
        <dbReference type="PROSITE-ProRule" id="PRU00169"/>
    </source>
</evidence>
<keyword evidence="12" id="KW-0902">Two-component regulatory system</keyword>
<keyword evidence="10" id="KW-0547">Nucleotide-binding</keyword>
<dbReference type="AlphaFoldDB" id="A0A7S9LU21"/>
<keyword evidence="6 14" id="KW-0597">Phosphoprotein</keyword>
<comment type="subcellular location">
    <subcellularLocation>
        <location evidence="2">Cell inner membrane</location>
        <topology evidence="2">Multi-pass membrane protein</topology>
    </subcellularLocation>
</comment>
<dbReference type="PROSITE" id="PS50112">
    <property type="entry name" value="PAS"/>
    <property type="match status" value="1"/>
</dbReference>
<dbReference type="InterPro" id="IPR003594">
    <property type="entry name" value="HATPase_dom"/>
</dbReference>
<dbReference type="Pfam" id="PF02518">
    <property type="entry name" value="HATPase_c"/>
    <property type="match status" value="1"/>
</dbReference>
<dbReference type="Gene3D" id="3.40.50.2300">
    <property type="match status" value="1"/>
</dbReference>
<evidence type="ECO:0000256" key="4">
    <source>
        <dbReference type="ARBA" id="ARBA00022475"/>
    </source>
</evidence>
<dbReference type="SUPFAM" id="SSF55785">
    <property type="entry name" value="PYP-like sensor domain (PAS domain)"/>
    <property type="match status" value="1"/>
</dbReference>
<evidence type="ECO:0000256" key="10">
    <source>
        <dbReference type="ARBA" id="ARBA00022840"/>
    </source>
</evidence>
<dbReference type="InterPro" id="IPR000700">
    <property type="entry name" value="PAS-assoc_C"/>
</dbReference>
<dbReference type="InterPro" id="IPR036641">
    <property type="entry name" value="HPT_dom_sf"/>
</dbReference>
<keyword evidence="4" id="KW-1003">Cell membrane</keyword>
<dbReference type="RefSeq" id="WP_196104473.1">
    <property type="nucleotide sequence ID" value="NZ_CP064942.1"/>
</dbReference>
<dbReference type="Gene3D" id="3.30.450.20">
    <property type="entry name" value="PAS domain"/>
    <property type="match status" value="1"/>
</dbReference>
<keyword evidence="21" id="KW-1185">Reference proteome</keyword>
<evidence type="ECO:0000256" key="9">
    <source>
        <dbReference type="ARBA" id="ARBA00022777"/>
    </source>
</evidence>
<dbReference type="SUPFAM" id="SSF52172">
    <property type="entry name" value="CheY-like"/>
    <property type="match status" value="1"/>
</dbReference>
<dbReference type="EC" id="2.7.13.3" evidence="3"/>
<dbReference type="PROSITE" id="PS50109">
    <property type="entry name" value="HIS_KIN"/>
    <property type="match status" value="1"/>
</dbReference>
<dbReference type="PANTHER" id="PTHR43047:SF64">
    <property type="entry name" value="HISTIDINE KINASE CONTAINING CHEY-HOMOLOGOUS RECEIVER DOMAIN AND PAS DOMAIN-RELATED"/>
    <property type="match status" value="1"/>
</dbReference>
<dbReference type="InterPro" id="IPR001789">
    <property type="entry name" value="Sig_transdc_resp-reg_receiver"/>
</dbReference>
<protein>
    <recommendedName>
        <fullName evidence="3">histidine kinase</fullName>
        <ecNumber evidence="3">2.7.13.3</ecNumber>
    </recommendedName>
</protein>
<dbReference type="SMART" id="SM00388">
    <property type="entry name" value="HisKA"/>
    <property type="match status" value="1"/>
</dbReference>
<dbReference type="SMART" id="SM00448">
    <property type="entry name" value="REC"/>
    <property type="match status" value="1"/>
</dbReference>
<feature type="domain" description="Response regulatory" evidence="17">
    <location>
        <begin position="604"/>
        <end position="721"/>
    </location>
</feature>
<feature type="modified residue" description="4-aspartylphosphate" evidence="14">
    <location>
        <position position="653"/>
    </location>
</feature>
<dbReference type="InterPro" id="IPR004358">
    <property type="entry name" value="Sig_transdc_His_kin-like_C"/>
</dbReference>
<dbReference type="InterPro" id="IPR000014">
    <property type="entry name" value="PAS"/>
</dbReference>
<dbReference type="Pfam" id="PF01627">
    <property type="entry name" value="Hpt"/>
    <property type="match status" value="1"/>
</dbReference>
<dbReference type="PRINTS" id="PR00344">
    <property type="entry name" value="BCTRLSENSOR"/>
</dbReference>
<dbReference type="PROSITE" id="PS50113">
    <property type="entry name" value="PAC"/>
    <property type="match status" value="1"/>
</dbReference>
<name>A0A7S9LU21_9RHOB</name>
<dbReference type="GO" id="GO:0006355">
    <property type="term" value="P:regulation of DNA-templated transcription"/>
    <property type="evidence" value="ECO:0007669"/>
    <property type="project" value="InterPro"/>
</dbReference>